<dbReference type="Pfam" id="PF09674">
    <property type="entry name" value="DUF2400"/>
    <property type="match status" value="1"/>
</dbReference>
<reference evidence="1 2" key="1">
    <citation type="submission" date="2024-09" db="EMBL/GenBank/DDBJ databases">
        <authorList>
            <person name="Sun Q."/>
            <person name="Mori K."/>
        </authorList>
    </citation>
    <scope>NUCLEOTIDE SEQUENCE [LARGE SCALE GENOMIC DNA]</scope>
    <source>
        <strain evidence="1 2">CECT 8064</strain>
    </source>
</reference>
<dbReference type="Proteomes" id="UP001589645">
    <property type="component" value="Unassembled WGS sequence"/>
</dbReference>
<comment type="caution">
    <text evidence="1">The sequence shown here is derived from an EMBL/GenBank/DDBJ whole genome shotgun (WGS) entry which is preliminary data.</text>
</comment>
<dbReference type="InterPro" id="IPR014127">
    <property type="entry name" value="CHP02757"/>
</dbReference>
<dbReference type="EMBL" id="JBHMEP010000067">
    <property type="protein sequence ID" value="MFB9137906.1"/>
    <property type="molecule type" value="Genomic_DNA"/>
</dbReference>
<sequence>MAYTLNENLKRWAEQYETADFINADPVQIPHRYDSRVNIEISAFVTAWIAWGNRKQIIKKADFIDRE</sequence>
<accession>A0ABV5HUG4</accession>
<evidence type="ECO:0000313" key="1">
    <source>
        <dbReference type="EMBL" id="MFB9137906.1"/>
    </source>
</evidence>
<evidence type="ECO:0000313" key="2">
    <source>
        <dbReference type="Proteomes" id="UP001589645"/>
    </source>
</evidence>
<keyword evidence="2" id="KW-1185">Reference proteome</keyword>
<organism evidence="1 2">
    <name type="scientific">Vibrio olivae</name>
    <dbReference type="NCBI Taxonomy" id="1243002"/>
    <lineage>
        <taxon>Bacteria</taxon>
        <taxon>Pseudomonadati</taxon>
        <taxon>Pseudomonadota</taxon>
        <taxon>Gammaproteobacteria</taxon>
        <taxon>Vibrionales</taxon>
        <taxon>Vibrionaceae</taxon>
        <taxon>Vibrio</taxon>
    </lineage>
</organism>
<dbReference type="RefSeq" id="WP_390198377.1">
    <property type="nucleotide sequence ID" value="NZ_JBHMEP010000067.1"/>
</dbReference>
<name>A0ABV5HUG4_9VIBR</name>
<protein>
    <submittedName>
        <fullName evidence="1">DUF2400 family protein</fullName>
    </submittedName>
</protein>
<feature type="non-terminal residue" evidence="1">
    <location>
        <position position="67"/>
    </location>
</feature>
<proteinExistence type="predicted"/>
<gene>
    <name evidence="1" type="ORF">ACFFUV_23500</name>
</gene>